<organism evidence="2 3">
    <name type="scientific">Fontibacter flavus</name>
    <dbReference type="NCBI Taxonomy" id="654838"/>
    <lineage>
        <taxon>Bacteria</taxon>
        <taxon>Pseudomonadati</taxon>
        <taxon>Bacteroidota</taxon>
        <taxon>Cytophagia</taxon>
        <taxon>Cytophagales</taxon>
        <taxon>Cyclobacteriaceae</taxon>
        <taxon>Fontibacter</taxon>
    </lineage>
</organism>
<dbReference type="RefSeq" id="WP_382386346.1">
    <property type="nucleotide sequence ID" value="NZ_JBHLWI010000008.1"/>
</dbReference>
<dbReference type="SUPFAM" id="SSF56935">
    <property type="entry name" value="Porins"/>
    <property type="match status" value="1"/>
</dbReference>
<feature type="chain" id="PRO_5045651693" evidence="1">
    <location>
        <begin position="19"/>
        <end position="716"/>
    </location>
</feature>
<sequence length="716" mass="80133">MKILLAICFLFVINLSEAQSIIKGTVKDPKGITIPGVNIYLKGTFEGTSSEIDGTYSLEVEKQGTYILIFQSMGYNPQEIEVVLNGTELILNPVLRESINEMTAVTISAGAMEASDEKKAVVLRPIDIVTVPSAMGDIIGAFQTLPGTANVGNDGRLFVRGGDASETAIFIDGLKVGNAFGTTAANVPTRTRFNPNLFKGSFFSTGGYSAEYGHALSSALALNTVDFPQRSQGDISLMSVGGGFTQTLAGEKNSLTASANYFDLLPYQSLVRQNFDWERATYGWDMEVSARQKWGKNGMVKVFAHTEAGGMQIWQPIPGIEGRGQLVNLKNHYSFAQTSFRQFGKNEWTYYGGISFSHNVDEYLVDQVDMRNQNQVLHSKLVGVKEFSDRFSLKSGIESYLFKYEERLRSENLGRNFQDLQATIFTEADYYINNSLVLRGGLRGGNSTLANQAWVDPRLSFAYKFKDGGQLSLAAGQFSQMPVEELRVIEPSVRNVRSDHLILNYFLSKNGRTVRAEAFYKDYKNLLTYEGFRFQYHTINQVGEGFARGFDFFYRDQKSFKNTDFWITYSFVDSKRQYAQFTEWVQPGFAPRNNGSIVVKHFISTLKSQLGISFSINDGYTYHDPNLPGQMNSKTKGFQDLSLGWSYLAKPNLIIHMACSNVFGRDNIFGYQFSPIPNENGVYESLPVRQTAPRFIFLGIFLTLSKDKTANQLNNL</sequence>
<evidence type="ECO:0000256" key="1">
    <source>
        <dbReference type="SAM" id="SignalP"/>
    </source>
</evidence>
<comment type="caution">
    <text evidence="2">The sequence shown here is derived from an EMBL/GenBank/DDBJ whole genome shotgun (WGS) entry which is preliminary data.</text>
</comment>
<proteinExistence type="predicted"/>
<dbReference type="EMBL" id="JBHLWI010000008">
    <property type="protein sequence ID" value="MFC0261903.1"/>
    <property type="molecule type" value="Genomic_DNA"/>
</dbReference>
<keyword evidence="3" id="KW-1185">Reference proteome</keyword>
<reference evidence="2 3" key="1">
    <citation type="submission" date="2024-09" db="EMBL/GenBank/DDBJ databases">
        <authorList>
            <person name="Sun Q."/>
            <person name="Mori K."/>
        </authorList>
    </citation>
    <scope>NUCLEOTIDE SEQUENCE [LARGE SCALE GENOMIC DNA]</scope>
    <source>
        <strain evidence="2 3">CCM 7650</strain>
    </source>
</reference>
<dbReference type="Pfam" id="PF13715">
    <property type="entry name" value="CarbopepD_reg_2"/>
    <property type="match status" value="1"/>
</dbReference>
<dbReference type="InterPro" id="IPR008969">
    <property type="entry name" value="CarboxyPept-like_regulatory"/>
</dbReference>
<keyword evidence="1" id="KW-0732">Signal</keyword>
<name>A0ABV6FPW7_9BACT</name>
<dbReference type="Gene3D" id="2.60.40.1120">
    <property type="entry name" value="Carboxypeptidase-like, regulatory domain"/>
    <property type="match status" value="1"/>
</dbReference>
<dbReference type="Proteomes" id="UP001589797">
    <property type="component" value="Unassembled WGS sequence"/>
</dbReference>
<protein>
    <submittedName>
        <fullName evidence="2">Carboxypeptidase-like regulatory domain-containing protein</fullName>
    </submittedName>
</protein>
<evidence type="ECO:0000313" key="2">
    <source>
        <dbReference type="EMBL" id="MFC0261903.1"/>
    </source>
</evidence>
<dbReference type="SUPFAM" id="SSF49464">
    <property type="entry name" value="Carboxypeptidase regulatory domain-like"/>
    <property type="match status" value="1"/>
</dbReference>
<feature type="signal peptide" evidence="1">
    <location>
        <begin position="1"/>
        <end position="18"/>
    </location>
</feature>
<accession>A0ABV6FPW7</accession>
<gene>
    <name evidence="2" type="ORF">ACFFIP_04355</name>
</gene>
<evidence type="ECO:0000313" key="3">
    <source>
        <dbReference type="Proteomes" id="UP001589797"/>
    </source>
</evidence>